<gene>
    <name evidence="1" type="ORF">IDH44_18160</name>
</gene>
<feature type="non-terminal residue" evidence="1">
    <location>
        <position position="1"/>
    </location>
</feature>
<proteinExistence type="predicted"/>
<protein>
    <submittedName>
        <fullName evidence="1">Uncharacterized protein</fullName>
    </submittedName>
</protein>
<evidence type="ECO:0000313" key="2">
    <source>
        <dbReference type="Proteomes" id="UP000621560"/>
    </source>
</evidence>
<dbReference type="AlphaFoldDB" id="A0A927GTW8"/>
<comment type="caution">
    <text evidence="1">The sequence shown here is derived from an EMBL/GenBank/DDBJ whole genome shotgun (WGS) entry which is preliminary data.</text>
</comment>
<dbReference type="Proteomes" id="UP000621560">
    <property type="component" value="Unassembled WGS sequence"/>
</dbReference>
<reference evidence="1" key="1">
    <citation type="submission" date="2020-09" db="EMBL/GenBank/DDBJ databases">
        <title>A novel bacterium of genus Paenibacillus, isolated from South China Sea.</title>
        <authorList>
            <person name="Huang H."/>
            <person name="Mo K."/>
            <person name="Hu Y."/>
        </authorList>
    </citation>
    <scope>NUCLEOTIDE SEQUENCE</scope>
    <source>
        <strain evidence="1">IB182496</strain>
    </source>
</reference>
<accession>A0A927GTW8</accession>
<keyword evidence="2" id="KW-1185">Reference proteome</keyword>
<dbReference type="EMBL" id="JACXIZ010000033">
    <property type="protein sequence ID" value="MBD2847127.1"/>
    <property type="molecule type" value="Genomic_DNA"/>
</dbReference>
<dbReference type="RefSeq" id="WP_223869802.1">
    <property type="nucleotide sequence ID" value="NZ_JACXIZ010000033.1"/>
</dbReference>
<evidence type="ECO:0000313" key="1">
    <source>
        <dbReference type="EMBL" id="MBD2847127.1"/>
    </source>
</evidence>
<sequence length="70" mass="7651">WTVPERQPEALAAQLLGLAARQAEREAAAAAGLEAVRRRYSKRALAGAFAARLTELPRGERPGRETLQRV</sequence>
<name>A0A927GTW8_9BACL</name>
<organism evidence="1 2">
    <name type="scientific">Paenibacillus sabuli</name>
    <dbReference type="NCBI Taxonomy" id="2772509"/>
    <lineage>
        <taxon>Bacteria</taxon>
        <taxon>Bacillati</taxon>
        <taxon>Bacillota</taxon>
        <taxon>Bacilli</taxon>
        <taxon>Bacillales</taxon>
        <taxon>Paenibacillaceae</taxon>
        <taxon>Paenibacillus</taxon>
    </lineage>
</organism>